<comment type="caution">
    <text evidence="7">The sequence shown here is derived from an EMBL/GenBank/DDBJ whole genome shotgun (WGS) entry which is preliminary data.</text>
</comment>
<gene>
    <name evidence="7" type="ORF">LZ496_06145</name>
</gene>
<name>A0ABT0RTP2_9SPHN</name>
<evidence type="ECO:0000256" key="3">
    <source>
        <dbReference type="ARBA" id="ARBA00022989"/>
    </source>
</evidence>
<dbReference type="EMBL" id="JAMGBA010000001">
    <property type="protein sequence ID" value="MCL6698362.1"/>
    <property type="molecule type" value="Genomic_DNA"/>
</dbReference>
<accession>A0ABT0RTP2</accession>
<evidence type="ECO:0000256" key="2">
    <source>
        <dbReference type="ARBA" id="ARBA00022692"/>
    </source>
</evidence>
<comment type="subcellular location">
    <subcellularLocation>
        <location evidence="1">Membrane</location>
        <topology evidence="1">Single-pass membrane protein</topology>
    </subcellularLocation>
</comment>
<keyword evidence="8" id="KW-1185">Reference proteome</keyword>
<feature type="compositionally biased region" description="Pro residues" evidence="5">
    <location>
        <begin position="95"/>
        <end position="109"/>
    </location>
</feature>
<dbReference type="InterPro" id="IPR037682">
    <property type="entry name" value="TonB_C"/>
</dbReference>
<feature type="compositionally biased region" description="Gly residues" evidence="5">
    <location>
        <begin position="130"/>
        <end position="157"/>
    </location>
</feature>
<evidence type="ECO:0000256" key="5">
    <source>
        <dbReference type="SAM" id="MobiDB-lite"/>
    </source>
</evidence>
<keyword evidence="2" id="KW-0812">Transmembrane</keyword>
<proteinExistence type="predicted"/>
<keyword evidence="4" id="KW-0472">Membrane</keyword>
<feature type="domain" description="TonB C-terminal" evidence="6">
    <location>
        <begin position="173"/>
        <end position="242"/>
    </location>
</feature>
<dbReference type="InterPro" id="IPR006260">
    <property type="entry name" value="TonB/TolA_C"/>
</dbReference>
<protein>
    <submittedName>
        <fullName evidence="7">Energy transducer TonB</fullName>
    </submittedName>
</protein>
<reference evidence="7 8" key="1">
    <citation type="submission" date="2022-05" db="EMBL/GenBank/DDBJ databases">
        <authorList>
            <person name="Jo J.-H."/>
            <person name="Im W.-T."/>
        </authorList>
    </citation>
    <scope>NUCLEOTIDE SEQUENCE [LARGE SCALE GENOMIC DNA]</scope>
    <source>
        <strain evidence="7 8">NSE70-1</strain>
    </source>
</reference>
<dbReference type="Gene3D" id="3.30.1150.10">
    <property type="match status" value="1"/>
</dbReference>
<dbReference type="NCBIfam" id="TIGR01352">
    <property type="entry name" value="tonB_Cterm"/>
    <property type="match status" value="1"/>
</dbReference>
<evidence type="ECO:0000313" key="7">
    <source>
        <dbReference type="EMBL" id="MCL6698362.1"/>
    </source>
</evidence>
<evidence type="ECO:0000259" key="6">
    <source>
        <dbReference type="Pfam" id="PF03544"/>
    </source>
</evidence>
<feature type="region of interest" description="Disordered" evidence="5">
    <location>
        <begin position="68"/>
        <end position="158"/>
    </location>
</feature>
<evidence type="ECO:0000256" key="1">
    <source>
        <dbReference type="ARBA" id="ARBA00004167"/>
    </source>
</evidence>
<sequence length="251" mass="26452">MYESNLSRRDRAATLTFVALLHVALVFALVNLSPPIRDKLPQEVIEIFDVTEPPPPPEEVIKIEPVPAPLQDAPKEEEGAASPKNIRSQATPVVAPKPPIALPIPPPMPVTQTPNVGSDRTQGASNVVGPGTGAGGVGTGTGSGGSGSGTGGGGSGGIATRPAVVRGITNRDYPNEVSRYWPRGGEVFIAVRVLPNGRATDCKINRSSGIPAIDQWTCKLVEERATFRPATDANGRPVAAWYGYIQREVRR</sequence>
<keyword evidence="3" id="KW-1133">Transmembrane helix</keyword>
<dbReference type="Proteomes" id="UP001203410">
    <property type="component" value="Unassembled WGS sequence"/>
</dbReference>
<dbReference type="RefSeq" id="WP_249903703.1">
    <property type="nucleotide sequence ID" value="NZ_JAMGBA010000001.1"/>
</dbReference>
<organism evidence="7 8">
    <name type="scientific">Sphingomonas caseinilyticus</name>
    <dbReference type="NCBI Taxonomy" id="2908205"/>
    <lineage>
        <taxon>Bacteria</taxon>
        <taxon>Pseudomonadati</taxon>
        <taxon>Pseudomonadota</taxon>
        <taxon>Alphaproteobacteria</taxon>
        <taxon>Sphingomonadales</taxon>
        <taxon>Sphingomonadaceae</taxon>
        <taxon>Sphingomonas</taxon>
    </lineage>
</organism>
<evidence type="ECO:0000256" key="4">
    <source>
        <dbReference type="ARBA" id="ARBA00023136"/>
    </source>
</evidence>
<feature type="compositionally biased region" description="Polar residues" evidence="5">
    <location>
        <begin position="115"/>
        <end position="125"/>
    </location>
</feature>
<dbReference type="SUPFAM" id="SSF74653">
    <property type="entry name" value="TolA/TonB C-terminal domain"/>
    <property type="match status" value="1"/>
</dbReference>
<evidence type="ECO:0000313" key="8">
    <source>
        <dbReference type="Proteomes" id="UP001203410"/>
    </source>
</evidence>
<dbReference type="Pfam" id="PF03544">
    <property type="entry name" value="TonB_C"/>
    <property type="match status" value="1"/>
</dbReference>